<dbReference type="AlphaFoldDB" id="A0A4Q9PVX6"/>
<dbReference type="EMBL" id="ML145122">
    <property type="protein sequence ID" value="TBU58626.1"/>
    <property type="molecule type" value="Genomic_DNA"/>
</dbReference>
<protein>
    <submittedName>
        <fullName evidence="2">Uncharacterized protein</fullName>
    </submittedName>
</protein>
<reference evidence="2 3" key="1">
    <citation type="submission" date="2019-01" db="EMBL/GenBank/DDBJ databases">
        <title>Draft genome sequences of three monokaryotic isolates of the white-rot basidiomycete fungus Dichomitus squalens.</title>
        <authorList>
            <consortium name="DOE Joint Genome Institute"/>
            <person name="Lopez S.C."/>
            <person name="Andreopoulos B."/>
            <person name="Pangilinan J."/>
            <person name="Lipzen A."/>
            <person name="Riley R."/>
            <person name="Ahrendt S."/>
            <person name="Ng V."/>
            <person name="Barry K."/>
            <person name="Daum C."/>
            <person name="Grigoriev I.V."/>
            <person name="Hilden K.S."/>
            <person name="Makela M.R."/>
            <person name="de Vries R.P."/>
        </authorList>
    </citation>
    <scope>NUCLEOTIDE SEQUENCE [LARGE SCALE GENOMIC DNA]</scope>
    <source>
        <strain evidence="2 3">CBS 464.89</strain>
    </source>
</reference>
<evidence type="ECO:0000313" key="3">
    <source>
        <dbReference type="Proteomes" id="UP000292082"/>
    </source>
</evidence>
<evidence type="ECO:0000313" key="2">
    <source>
        <dbReference type="EMBL" id="TBU58626.1"/>
    </source>
</evidence>
<dbReference type="Proteomes" id="UP000292082">
    <property type="component" value="Unassembled WGS sequence"/>
</dbReference>
<proteinExistence type="predicted"/>
<keyword evidence="3" id="KW-1185">Reference proteome</keyword>
<evidence type="ECO:0000256" key="1">
    <source>
        <dbReference type="SAM" id="MobiDB-lite"/>
    </source>
</evidence>
<gene>
    <name evidence="2" type="ORF">BD310DRAFT_453638</name>
</gene>
<name>A0A4Q9PVX6_9APHY</name>
<accession>A0A4Q9PVX6</accession>
<feature type="region of interest" description="Disordered" evidence="1">
    <location>
        <begin position="1"/>
        <end position="32"/>
    </location>
</feature>
<sequence length="228" mass="25418">MPHLRPGSRAHSPCARRQARPAHSPQRALHPRPSLISLRLRTANGHRAHVMVGVSRTLPPHLLARPTRRLSRRVFPTSTYHVPNVHISRTQKRRHMWNSQLPLAGYSLALSRRFPNDVHTRGATQDRMLTPAKSSDRCALPPPSPSISATSSLSLHNLCSPGRCISPSQQSFTLHFTLEAPSGQRCGGAHGHREKPRNAEQRRYARREGGGFYASDAAFGCVRLKKSR</sequence>
<organism evidence="2 3">
    <name type="scientific">Dichomitus squalens</name>
    <dbReference type="NCBI Taxonomy" id="114155"/>
    <lineage>
        <taxon>Eukaryota</taxon>
        <taxon>Fungi</taxon>
        <taxon>Dikarya</taxon>
        <taxon>Basidiomycota</taxon>
        <taxon>Agaricomycotina</taxon>
        <taxon>Agaricomycetes</taxon>
        <taxon>Polyporales</taxon>
        <taxon>Polyporaceae</taxon>
        <taxon>Dichomitus</taxon>
    </lineage>
</organism>